<dbReference type="EMBL" id="CP048649">
    <property type="protein sequence ID" value="QIB70398.1"/>
    <property type="molecule type" value="Genomic_DNA"/>
</dbReference>
<evidence type="ECO:0000256" key="3">
    <source>
        <dbReference type="ARBA" id="ARBA00022763"/>
    </source>
</evidence>
<keyword evidence="3" id="KW-0227">DNA damage</keyword>
<evidence type="ECO:0000256" key="1">
    <source>
        <dbReference type="ARBA" id="ARBA00010679"/>
    </source>
</evidence>
<evidence type="ECO:0000256" key="4">
    <source>
        <dbReference type="ARBA" id="ARBA00022801"/>
    </source>
</evidence>
<evidence type="ECO:0000256" key="9">
    <source>
        <dbReference type="ARBA" id="ARBA00044632"/>
    </source>
</evidence>
<keyword evidence="8" id="KW-0326">Glycosidase</keyword>
<dbReference type="GO" id="GO:0003684">
    <property type="term" value="F:damaged DNA binding"/>
    <property type="evidence" value="ECO:0007669"/>
    <property type="project" value="InterPro"/>
</dbReference>
<dbReference type="EC" id="4.2.99.18" evidence="2"/>
<reference evidence="11 12" key="1">
    <citation type="submission" date="2020-02" db="EMBL/GenBank/DDBJ databases">
        <authorList>
            <person name="Kim Y.B."/>
            <person name="Roh S.W."/>
        </authorList>
    </citation>
    <scope>NUCLEOTIDE SEQUENCE [LARGE SCALE GENOMIC DNA]</scope>
    <source>
        <strain evidence="11 12">DSM 103574</strain>
    </source>
</reference>
<sequence length="298" mass="33814">MVVRENIRDFNTDHIFDCGQCFRWEREADGSYTGIAFGRPVNICFEPYEEGGAAGRLTVENVEESEFTSYWQDYLDLNRDYGRIKEALADQDEIMGRAIQSGPGIRILRQEPWETVVSFIISQNNNIPRIKKCIQGLCSQFGQPAGSFRGKDYFSFPTAQTLARLTETDLASIKLGYRAKYIIETARQVAADRAIAVGKTEILTLDRLAEAELEQAYQYLTNLCGVGPKVANCILLFGLGKHESFPIDVWVRRVMSRLYGMEEKDLKAMNAYAASHFGSHGGVAQQYLFYHIRQEENK</sequence>
<comment type="catalytic activity">
    <reaction evidence="9">
        <text>2'-deoxyribonucleotide-(2'-deoxyribose 5'-phosphate)-2'-deoxyribonucleotide-DNA = a 3'-end 2'-deoxyribonucleotide-(2,3-dehydro-2,3-deoxyribose 5'-phosphate)-DNA + a 5'-end 5'-phospho-2'-deoxyribonucleoside-DNA + H(+)</text>
        <dbReference type="Rhea" id="RHEA:66592"/>
        <dbReference type="Rhea" id="RHEA-COMP:13180"/>
        <dbReference type="Rhea" id="RHEA-COMP:16897"/>
        <dbReference type="Rhea" id="RHEA-COMP:17067"/>
        <dbReference type="ChEBI" id="CHEBI:15378"/>
        <dbReference type="ChEBI" id="CHEBI:136412"/>
        <dbReference type="ChEBI" id="CHEBI:157695"/>
        <dbReference type="ChEBI" id="CHEBI:167181"/>
        <dbReference type="EC" id="4.2.99.18"/>
    </reaction>
</comment>
<dbReference type="Pfam" id="PF07934">
    <property type="entry name" value="OGG_N"/>
    <property type="match status" value="1"/>
</dbReference>
<dbReference type="SUPFAM" id="SSF48150">
    <property type="entry name" value="DNA-glycosylase"/>
    <property type="match status" value="1"/>
</dbReference>
<keyword evidence="5" id="KW-0234">DNA repair</keyword>
<feature type="domain" description="HhH-GPD" evidence="10">
    <location>
        <begin position="121"/>
        <end position="294"/>
    </location>
</feature>
<dbReference type="InterPro" id="IPR003265">
    <property type="entry name" value="HhH-GPD_domain"/>
</dbReference>
<dbReference type="CDD" id="cd00056">
    <property type="entry name" value="ENDO3c"/>
    <property type="match status" value="1"/>
</dbReference>
<evidence type="ECO:0000256" key="8">
    <source>
        <dbReference type="ARBA" id="ARBA00023295"/>
    </source>
</evidence>
<dbReference type="Gene3D" id="1.10.1670.10">
    <property type="entry name" value="Helix-hairpin-Helix base-excision DNA repair enzymes (C-terminal)"/>
    <property type="match status" value="1"/>
</dbReference>
<dbReference type="InterPro" id="IPR012904">
    <property type="entry name" value="OGG_N"/>
</dbReference>
<proteinExistence type="inferred from homology"/>
<evidence type="ECO:0000313" key="11">
    <source>
        <dbReference type="EMBL" id="QIB70398.1"/>
    </source>
</evidence>
<dbReference type="SUPFAM" id="SSF55945">
    <property type="entry name" value="TATA-box binding protein-like"/>
    <property type="match status" value="1"/>
</dbReference>
<evidence type="ECO:0000256" key="2">
    <source>
        <dbReference type="ARBA" id="ARBA00012720"/>
    </source>
</evidence>
<evidence type="ECO:0000256" key="5">
    <source>
        <dbReference type="ARBA" id="ARBA00023204"/>
    </source>
</evidence>
<keyword evidence="4" id="KW-0378">Hydrolase</keyword>
<organism evidence="11 12">
    <name type="scientific">Aminipila butyrica</name>
    <dbReference type="NCBI Taxonomy" id="433296"/>
    <lineage>
        <taxon>Bacteria</taxon>
        <taxon>Bacillati</taxon>
        <taxon>Bacillota</taxon>
        <taxon>Clostridia</taxon>
        <taxon>Peptostreptococcales</taxon>
        <taxon>Anaerovoracaceae</taxon>
        <taxon>Aminipila</taxon>
    </lineage>
</organism>
<keyword evidence="6" id="KW-0456">Lyase</keyword>
<dbReference type="SMART" id="SM00478">
    <property type="entry name" value="ENDO3c"/>
    <property type="match status" value="1"/>
</dbReference>
<dbReference type="InterPro" id="IPR011257">
    <property type="entry name" value="DNA_glycosylase"/>
</dbReference>
<comment type="similarity">
    <text evidence="1">Belongs to the type-1 OGG1 family.</text>
</comment>
<gene>
    <name evidence="11" type="ORF">Ami103574_14340</name>
</gene>
<keyword evidence="7" id="KW-0511">Multifunctional enzyme</keyword>
<dbReference type="InterPro" id="IPR023170">
    <property type="entry name" value="HhH_base_excis_C"/>
</dbReference>
<dbReference type="AlphaFoldDB" id="A0A858BZ59"/>
<dbReference type="PANTHER" id="PTHR10242:SF2">
    <property type="entry name" value="N-GLYCOSYLASE_DNA LYASE"/>
    <property type="match status" value="1"/>
</dbReference>
<protein>
    <recommendedName>
        <fullName evidence="2">DNA-(apurinic or apyrimidinic site) lyase</fullName>
        <ecNumber evidence="2">4.2.99.18</ecNumber>
    </recommendedName>
</protein>
<name>A0A858BZ59_9FIRM</name>
<dbReference type="KEGG" id="abut:Ami103574_14340"/>
<accession>A0A858BZ59</accession>
<evidence type="ECO:0000256" key="7">
    <source>
        <dbReference type="ARBA" id="ARBA00023268"/>
    </source>
</evidence>
<dbReference type="Gene3D" id="1.10.340.30">
    <property type="entry name" value="Hypothetical protein, domain 2"/>
    <property type="match status" value="1"/>
</dbReference>
<evidence type="ECO:0000259" key="10">
    <source>
        <dbReference type="SMART" id="SM00478"/>
    </source>
</evidence>
<dbReference type="GO" id="GO:0008534">
    <property type="term" value="F:oxidized purine nucleobase lesion DNA N-glycosylase activity"/>
    <property type="evidence" value="ECO:0007669"/>
    <property type="project" value="InterPro"/>
</dbReference>
<dbReference type="GO" id="GO:0140078">
    <property type="term" value="F:class I DNA-(apurinic or apyrimidinic site) endonuclease activity"/>
    <property type="evidence" value="ECO:0007669"/>
    <property type="project" value="UniProtKB-EC"/>
</dbReference>
<dbReference type="GO" id="GO:0006289">
    <property type="term" value="P:nucleotide-excision repair"/>
    <property type="evidence" value="ECO:0007669"/>
    <property type="project" value="InterPro"/>
</dbReference>
<dbReference type="Pfam" id="PF00730">
    <property type="entry name" value="HhH-GPD"/>
    <property type="match status" value="1"/>
</dbReference>
<dbReference type="PANTHER" id="PTHR10242">
    <property type="entry name" value="8-OXOGUANINE DNA GLYCOSYLASE"/>
    <property type="match status" value="1"/>
</dbReference>
<evidence type="ECO:0000256" key="6">
    <source>
        <dbReference type="ARBA" id="ARBA00023239"/>
    </source>
</evidence>
<dbReference type="GO" id="GO:0006284">
    <property type="term" value="P:base-excision repair"/>
    <property type="evidence" value="ECO:0007669"/>
    <property type="project" value="InterPro"/>
</dbReference>
<dbReference type="InterPro" id="IPR052054">
    <property type="entry name" value="Oxidative_DNA_repair_enzyme"/>
</dbReference>
<dbReference type="Proteomes" id="UP000466848">
    <property type="component" value="Chromosome"/>
</dbReference>
<dbReference type="Gene3D" id="3.30.310.260">
    <property type="match status" value="1"/>
</dbReference>
<dbReference type="RefSeq" id="WP_163067636.1">
    <property type="nucleotide sequence ID" value="NZ_CP048649.1"/>
</dbReference>
<keyword evidence="12" id="KW-1185">Reference proteome</keyword>
<evidence type="ECO:0000313" key="12">
    <source>
        <dbReference type="Proteomes" id="UP000466848"/>
    </source>
</evidence>